<feature type="transmembrane region" description="Helical" evidence="2">
    <location>
        <begin position="162"/>
        <end position="181"/>
    </location>
</feature>
<keyword evidence="2" id="KW-0812">Transmembrane</keyword>
<feature type="transmembrane region" description="Helical" evidence="2">
    <location>
        <begin position="123"/>
        <end position="141"/>
    </location>
</feature>
<reference evidence="3 4" key="1">
    <citation type="journal article" date="2020" name="Syst. Appl. Microbiol.">
        <title>Arthrospiribacter ruber gen. nov., sp. nov., a novel bacterium isolated from Arthrospira cultures.</title>
        <authorList>
            <person name="Waleron M."/>
            <person name="Misztak A."/>
            <person name="Waleron M.M."/>
            <person name="Furmaniak M."/>
            <person name="Mrozik A."/>
            <person name="Waleron K."/>
        </authorList>
    </citation>
    <scope>NUCLEOTIDE SEQUENCE [LARGE SCALE GENOMIC DNA]</scope>
    <source>
        <strain evidence="3 4">DPMB0001</strain>
    </source>
</reference>
<sequence length="469" mass="52954">MKTAHQNLGVESLSRNGARLLPNMWIKWAVFFFFVAALFGLALRYFFIGHLPAFVDYKNILHAHSHLALLGWGYLLVSGMLLFTFVPQPLRRNSYKIILILNILANLGMMATFPVQGYGPGSIAFSTLHLLVSYVFSFRFLKDIKGLTSTPYLSLIKYGVRWMVLSSVGLWSIAPVGIILGKLHPLYHLSVQWFLHFQLQGWFVYCLLGLLLFFLKKGNNLLSFSKKEELYLHLSLFLTFGGTIFHSYAWMGWYWLNLIGVGLQAYVLFRLLLPLWNCTFSNFYLAEKWVKRLIALGIISLLLKATLQLILVIPDVLAASHYIRSYVIAFIHLILLGAVTFGIGGMAIQSRIFPSNTASISGWYILASGFLITELLLFGQGTLAWAKWGSIPAYHQIMFFGSLLFPIGLGMVFVSFYTKGQKDLLCPSTSNLTTKSKNHEKPTKTVSQKHSSTFSLGNDPISELWTKTT</sequence>
<evidence type="ECO:0000313" key="4">
    <source>
        <dbReference type="Proteomes" id="UP000727490"/>
    </source>
</evidence>
<evidence type="ECO:0000313" key="3">
    <source>
        <dbReference type="EMBL" id="MBW3469818.1"/>
    </source>
</evidence>
<feature type="transmembrane region" description="Helical" evidence="2">
    <location>
        <begin position="293"/>
        <end position="313"/>
    </location>
</feature>
<dbReference type="AlphaFoldDB" id="A0A951J4Z6"/>
<dbReference type="RefSeq" id="WP_219293170.1">
    <property type="nucleotide sequence ID" value="NZ_RPHB01000009.1"/>
</dbReference>
<feature type="region of interest" description="Disordered" evidence="1">
    <location>
        <begin position="434"/>
        <end position="455"/>
    </location>
</feature>
<feature type="transmembrane region" description="Helical" evidence="2">
    <location>
        <begin position="254"/>
        <end position="273"/>
    </location>
</feature>
<feature type="transmembrane region" description="Helical" evidence="2">
    <location>
        <begin position="397"/>
        <end position="417"/>
    </location>
</feature>
<comment type="caution">
    <text evidence="3">The sequence shown here is derived from an EMBL/GenBank/DDBJ whole genome shotgun (WGS) entry which is preliminary data.</text>
</comment>
<feature type="transmembrane region" description="Helical" evidence="2">
    <location>
        <begin position="360"/>
        <end position="385"/>
    </location>
</feature>
<organism evidence="3 4">
    <name type="scientific">Arthrospiribacter ruber</name>
    <dbReference type="NCBI Taxonomy" id="2487934"/>
    <lineage>
        <taxon>Bacteria</taxon>
        <taxon>Pseudomonadati</taxon>
        <taxon>Bacteroidota</taxon>
        <taxon>Cytophagia</taxon>
        <taxon>Cytophagales</taxon>
        <taxon>Cyclobacteriaceae</taxon>
        <taxon>Arthrospiribacter</taxon>
    </lineage>
</organism>
<evidence type="ECO:0000256" key="2">
    <source>
        <dbReference type="SAM" id="Phobius"/>
    </source>
</evidence>
<feature type="transmembrane region" description="Helical" evidence="2">
    <location>
        <begin position="193"/>
        <end position="215"/>
    </location>
</feature>
<gene>
    <name evidence="3" type="ORF">EGN73_18640</name>
</gene>
<proteinExistence type="predicted"/>
<feature type="compositionally biased region" description="Polar residues" evidence="1">
    <location>
        <begin position="444"/>
        <end position="455"/>
    </location>
</feature>
<protein>
    <submittedName>
        <fullName evidence="3">Cytochrome c</fullName>
    </submittedName>
</protein>
<evidence type="ECO:0000256" key="1">
    <source>
        <dbReference type="SAM" id="MobiDB-lite"/>
    </source>
</evidence>
<feature type="transmembrane region" description="Helical" evidence="2">
    <location>
        <begin position="325"/>
        <end position="348"/>
    </location>
</feature>
<name>A0A951J4Z6_9BACT</name>
<accession>A0A951J4Z6</accession>
<keyword evidence="2" id="KW-0472">Membrane</keyword>
<dbReference type="EMBL" id="RPHB01000009">
    <property type="protein sequence ID" value="MBW3469818.1"/>
    <property type="molecule type" value="Genomic_DNA"/>
</dbReference>
<keyword evidence="2" id="KW-1133">Transmembrane helix</keyword>
<feature type="transmembrane region" description="Helical" evidence="2">
    <location>
        <begin position="98"/>
        <end position="117"/>
    </location>
</feature>
<feature type="transmembrane region" description="Helical" evidence="2">
    <location>
        <begin position="230"/>
        <end position="248"/>
    </location>
</feature>
<dbReference type="Proteomes" id="UP000727490">
    <property type="component" value="Unassembled WGS sequence"/>
</dbReference>
<feature type="transmembrane region" description="Helical" evidence="2">
    <location>
        <begin position="25"/>
        <end position="47"/>
    </location>
</feature>
<keyword evidence="4" id="KW-1185">Reference proteome</keyword>
<feature type="transmembrane region" description="Helical" evidence="2">
    <location>
        <begin position="67"/>
        <end position="86"/>
    </location>
</feature>